<dbReference type="PANTHER" id="PTHR36156:SF2">
    <property type="entry name" value="CUPIN TYPE-2 DOMAIN-CONTAINING PROTEIN"/>
    <property type="match status" value="1"/>
</dbReference>
<evidence type="ECO:0000313" key="1">
    <source>
        <dbReference type="EMBL" id="KAK7694717.1"/>
    </source>
</evidence>
<dbReference type="SUPFAM" id="SSF51182">
    <property type="entry name" value="RmlC-like cupins"/>
    <property type="match status" value="1"/>
</dbReference>
<name>A0AAW0GPY6_9APHY</name>
<sequence length="172" mass="18420">MSSELPAPRRIITAHRAEDGVAVVKDDGVIPLLDVAPGLRVAPLWVTNSVPAKDNNLDDDGGLRRATRDSGLISPNGTHCTVTDLAPGAWTAWHRTNSLDHNVIISGTPILKMEDGERITKTGDVVIQRGTMHAWYNPGPDWARWACVLIDAEPAVVNGHALEAAVKEAPSS</sequence>
<evidence type="ECO:0000313" key="2">
    <source>
        <dbReference type="Proteomes" id="UP001385951"/>
    </source>
</evidence>
<protein>
    <recommendedName>
        <fullName evidence="3">Cupin 2 conserved barrel domain-containing protein</fullName>
    </recommendedName>
</protein>
<organism evidence="1 2">
    <name type="scientific">Cerrena zonata</name>
    <dbReference type="NCBI Taxonomy" id="2478898"/>
    <lineage>
        <taxon>Eukaryota</taxon>
        <taxon>Fungi</taxon>
        <taxon>Dikarya</taxon>
        <taxon>Basidiomycota</taxon>
        <taxon>Agaricomycotina</taxon>
        <taxon>Agaricomycetes</taxon>
        <taxon>Polyporales</taxon>
        <taxon>Cerrenaceae</taxon>
        <taxon>Cerrena</taxon>
    </lineage>
</organism>
<dbReference type="Proteomes" id="UP001385951">
    <property type="component" value="Unassembled WGS sequence"/>
</dbReference>
<reference evidence="1 2" key="1">
    <citation type="submission" date="2022-09" db="EMBL/GenBank/DDBJ databases">
        <authorList>
            <person name="Palmer J.M."/>
        </authorList>
    </citation>
    <scope>NUCLEOTIDE SEQUENCE [LARGE SCALE GENOMIC DNA]</scope>
    <source>
        <strain evidence="1 2">DSM 7382</strain>
    </source>
</reference>
<dbReference type="CDD" id="cd02231">
    <property type="entry name" value="cupin_BLL6423-like"/>
    <property type="match status" value="1"/>
</dbReference>
<dbReference type="PANTHER" id="PTHR36156">
    <property type="entry name" value="SLR2101 PROTEIN"/>
    <property type="match status" value="1"/>
</dbReference>
<dbReference type="InterPro" id="IPR011051">
    <property type="entry name" value="RmlC_Cupin_sf"/>
</dbReference>
<proteinExistence type="predicted"/>
<dbReference type="InterPro" id="IPR014710">
    <property type="entry name" value="RmlC-like_jellyroll"/>
</dbReference>
<dbReference type="InterPro" id="IPR047142">
    <property type="entry name" value="OryJ/VirC-like"/>
</dbReference>
<dbReference type="AlphaFoldDB" id="A0AAW0GPY6"/>
<keyword evidence="2" id="KW-1185">Reference proteome</keyword>
<evidence type="ECO:0008006" key="3">
    <source>
        <dbReference type="Google" id="ProtNLM"/>
    </source>
</evidence>
<dbReference type="EMBL" id="JASBNA010000002">
    <property type="protein sequence ID" value="KAK7694717.1"/>
    <property type="molecule type" value="Genomic_DNA"/>
</dbReference>
<gene>
    <name evidence="1" type="ORF">QCA50_001905</name>
</gene>
<dbReference type="Gene3D" id="2.60.120.10">
    <property type="entry name" value="Jelly Rolls"/>
    <property type="match status" value="1"/>
</dbReference>
<comment type="caution">
    <text evidence="1">The sequence shown here is derived from an EMBL/GenBank/DDBJ whole genome shotgun (WGS) entry which is preliminary data.</text>
</comment>
<accession>A0AAW0GPY6</accession>